<protein>
    <submittedName>
        <fullName evidence="2">Uncharacterized protein</fullName>
    </submittedName>
</protein>
<organism evidence="2">
    <name type="scientific">Salvia splendens</name>
    <name type="common">Scarlet sage</name>
    <dbReference type="NCBI Taxonomy" id="180675"/>
    <lineage>
        <taxon>Eukaryota</taxon>
        <taxon>Viridiplantae</taxon>
        <taxon>Streptophyta</taxon>
        <taxon>Embryophyta</taxon>
        <taxon>Tracheophyta</taxon>
        <taxon>Spermatophyta</taxon>
        <taxon>Magnoliopsida</taxon>
        <taxon>eudicotyledons</taxon>
        <taxon>Gunneridae</taxon>
        <taxon>Pentapetalae</taxon>
        <taxon>asterids</taxon>
        <taxon>lamiids</taxon>
        <taxon>Lamiales</taxon>
        <taxon>Lamiaceae</taxon>
        <taxon>Nepetoideae</taxon>
        <taxon>Mentheae</taxon>
        <taxon>Salviinae</taxon>
        <taxon>Salvia</taxon>
        <taxon>Salvia subgen. Calosphace</taxon>
        <taxon>core Calosphace</taxon>
    </lineage>
</organism>
<accession>A0A8X8YIK8</accession>
<dbReference type="AlphaFoldDB" id="A0A8X8YIK8"/>
<gene>
    <name evidence="2" type="ORF">SASPL_108616</name>
</gene>
<reference evidence="2" key="2">
    <citation type="submission" date="2020-08" db="EMBL/GenBank/DDBJ databases">
        <title>Plant Genome Project.</title>
        <authorList>
            <person name="Zhang R.-G."/>
        </authorList>
    </citation>
    <scope>NUCLEOTIDE SEQUENCE</scope>
    <source>
        <strain evidence="2">Huo1</strain>
        <tissue evidence="2">Leaf</tissue>
    </source>
</reference>
<evidence type="ECO:0000313" key="3">
    <source>
        <dbReference type="Proteomes" id="UP000298416"/>
    </source>
</evidence>
<feature type="chain" id="PRO_5036489306" evidence="1">
    <location>
        <begin position="19"/>
        <end position="104"/>
    </location>
</feature>
<dbReference type="EMBL" id="PNBA02000003">
    <property type="protein sequence ID" value="KAG6430546.1"/>
    <property type="molecule type" value="Genomic_DNA"/>
</dbReference>
<name>A0A8X8YIK8_SALSN</name>
<evidence type="ECO:0000256" key="1">
    <source>
        <dbReference type="SAM" id="SignalP"/>
    </source>
</evidence>
<keyword evidence="1" id="KW-0732">Signal</keyword>
<evidence type="ECO:0000313" key="2">
    <source>
        <dbReference type="EMBL" id="KAG6430546.1"/>
    </source>
</evidence>
<dbReference type="Proteomes" id="UP000298416">
    <property type="component" value="Unassembled WGS sequence"/>
</dbReference>
<proteinExistence type="predicted"/>
<sequence length="104" mass="11439">MRLLIIAVAFNLLQSASDSSLEISGWIPCFLTPGVAIGITGLAKTIMIAIKHLLFFPSLMEVLKDLFGNEHLGLREVVMLYTASPWKMGSLVLLRLWVEALAVL</sequence>
<reference evidence="2" key="1">
    <citation type="submission" date="2018-01" db="EMBL/GenBank/DDBJ databases">
        <authorList>
            <person name="Mao J.F."/>
        </authorList>
    </citation>
    <scope>NUCLEOTIDE SEQUENCE</scope>
    <source>
        <strain evidence="2">Huo1</strain>
        <tissue evidence="2">Leaf</tissue>
    </source>
</reference>
<keyword evidence="3" id="KW-1185">Reference proteome</keyword>
<feature type="signal peptide" evidence="1">
    <location>
        <begin position="1"/>
        <end position="18"/>
    </location>
</feature>
<comment type="caution">
    <text evidence="2">The sequence shown here is derived from an EMBL/GenBank/DDBJ whole genome shotgun (WGS) entry which is preliminary data.</text>
</comment>